<dbReference type="Gramene" id="AET6Gv20675500.9">
    <property type="protein sequence ID" value="AET6Gv20675500.9"/>
    <property type="gene ID" value="AET6Gv20675500"/>
</dbReference>
<name>A0A453PB16_AEGTS</name>
<evidence type="ECO:0000313" key="1">
    <source>
        <dbReference type="EnsemblPlants" id="AET6Gv20675500.9"/>
    </source>
</evidence>
<reference evidence="1" key="5">
    <citation type="journal article" date="2021" name="G3 (Bethesda)">
        <title>Aegilops tauschii genome assembly Aet v5.0 features greater sequence contiguity and improved annotation.</title>
        <authorList>
            <person name="Wang L."/>
            <person name="Zhu T."/>
            <person name="Rodriguez J.C."/>
            <person name="Deal K.R."/>
            <person name="Dubcovsky J."/>
            <person name="McGuire P.E."/>
            <person name="Lux T."/>
            <person name="Spannagl M."/>
            <person name="Mayer K.F.X."/>
            <person name="Baldrich P."/>
            <person name="Meyers B.C."/>
            <person name="Huo N."/>
            <person name="Gu Y.Q."/>
            <person name="Zhou H."/>
            <person name="Devos K.M."/>
            <person name="Bennetzen J.L."/>
            <person name="Unver T."/>
            <person name="Budak H."/>
            <person name="Gulick P.J."/>
            <person name="Galiba G."/>
            <person name="Kalapos B."/>
            <person name="Nelson D.R."/>
            <person name="Li P."/>
            <person name="You F.M."/>
            <person name="Luo M.C."/>
            <person name="Dvorak J."/>
        </authorList>
    </citation>
    <scope>NUCLEOTIDE SEQUENCE [LARGE SCALE GENOMIC DNA]</scope>
    <source>
        <strain evidence="1">cv. AL8/78</strain>
    </source>
</reference>
<organism evidence="1 2">
    <name type="scientific">Aegilops tauschii subsp. strangulata</name>
    <name type="common">Goatgrass</name>
    <dbReference type="NCBI Taxonomy" id="200361"/>
    <lineage>
        <taxon>Eukaryota</taxon>
        <taxon>Viridiplantae</taxon>
        <taxon>Streptophyta</taxon>
        <taxon>Embryophyta</taxon>
        <taxon>Tracheophyta</taxon>
        <taxon>Spermatophyta</taxon>
        <taxon>Magnoliopsida</taxon>
        <taxon>Liliopsida</taxon>
        <taxon>Poales</taxon>
        <taxon>Poaceae</taxon>
        <taxon>BOP clade</taxon>
        <taxon>Pooideae</taxon>
        <taxon>Triticodae</taxon>
        <taxon>Triticeae</taxon>
        <taxon>Triticinae</taxon>
        <taxon>Aegilops</taxon>
    </lineage>
</organism>
<proteinExistence type="predicted"/>
<dbReference type="EnsemblPlants" id="AET6Gv20675500.9">
    <property type="protein sequence ID" value="AET6Gv20675500.9"/>
    <property type="gene ID" value="AET6Gv20675500"/>
</dbReference>
<dbReference type="AlphaFoldDB" id="A0A453PB16"/>
<reference evidence="1" key="4">
    <citation type="submission" date="2019-03" db="UniProtKB">
        <authorList>
            <consortium name="EnsemblPlants"/>
        </authorList>
    </citation>
    <scope>IDENTIFICATION</scope>
</reference>
<reference evidence="2" key="2">
    <citation type="journal article" date="2017" name="Nat. Plants">
        <title>The Aegilops tauschii genome reveals multiple impacts of transposons.</title>
        <authorList>
            <person name="Zhao G."/>
            <person name="Zou C."/>
            <person name="Li K."/>
            <person name="Wang K."/>
            <person name="Li T."/>
            <person name="Gao L."/>
            <person name="Zhang X."/>
            <person name="Wang H."/>
            <person name="Yang Z."/>
            <person name="Liu X."/>
            <person name="Jiang W."/>
            <person name="Mao L."/>
            <person name="Kong X."/>
            <person name="Jiao Y."/>
            <person name="Jia J."/>
        </authorList>
    </citation>
    <scope>NUCLEOTIDE SEQUENCE [LARGE SCALE GENOMIC DNA]</scope>
    <source>
        <strain evidence="2">cv. AL8/78</strain>
    </source>
</reference>
<reference evidence="1" key="3">
    <citation type="journal article" date="2017" name="Nature">
        <title>Genome sequence of the progenitor of the wheat D genome Aegilops tauschii.</title>
        <authorList>
            <person name="Luo M.C."/>
            <person name="Gu Y.Q."/>
            <person name="Puiu D."/>
            <person name="Wang H."/>
            <person name="Twardziok S.O."/>
            <person name="Deal K.R."/>
            <person name="Huo N."/>
            <person name="Zhu T."/>
            <person name="Wang L."/>
            <person name="Wang Y."/>
            <person name="McGuire P.E."/>
            <person name="Liu S."/>
            <person name="Long H."/>
            <person name="Ramasamy R.K."/>
            <person name="Rodriguez J.C."/>
            <person name="Van S.L."/>
            <person name="Yuan L."/>
            <person name="Wang Z."/>
            <person name="Xia Z."/>
            <person name="Xiao L."/>
            <person name="Anderson O.D."/>
            <person name="Ouyang S."/>
            <person name="Liang Y."/>
            <person name="Zimin A.V."/>
            <person name="Pertea G."/>
            <person name="Qi P."/>
            <person name="Bennetzen J.L."/>
            <person name="Dai X."/>
            <person name="Dawson M.W."/>
            <person name="Muller H.G."/>
            <person name="Kugler K."/>
            <person name="Rivarola-Duarte L."/>
            <person name="Spannagl M."/>
            <person name="Mayer K.F.X."/>
            <person name="Lu F.H."/>
            <person name="Bevan M.W."/>
            <person name="Leroy P."/>
            <person name="Li P."/>
            <person name="You F.M."/>
            <person name="Sun Q."/>
            <person name="Liu Z."/>
            <person name="Lyons E."/>
            <person name="Wicker T."/>
            <person name="Salzberg S.L."/>
            <person name="Devos K.M."/>
            <person name="Dvorak J."/>
        </authorList>
    </citation>
    <scope>NUCLEOTIDE SEQUENCE [LARGE SCALE GENOMIC DNA]</scope>
    <source>
        <strain evidence="1">cv. AL8/78</strain>
    </source>
</reference>
<evidence type="ECO:0000313" key="2">
    <source>
        <dbReference type="Proteomes" id="UP000015105"/>
    </source>
</evidence>
<protein>
    <submittedName>
        <fullName evidence="1">Uncharacterized protein</fullName>
    </submittedName>
</protein>
<accession>A0A453PB16</accession>
<sequence>MRFRNRRVVSVSQKQVLLCATDYFQSMPLIKCWPFRLTFCQEIYVQHVNSSFVSAYAFQLYCHLFFR</sequence>
<keyword evidence="2" id="KW-1185">Reference proteome</keyword>
<reference evidence="2" key="1">
    <citation type="journal article" date="2014" name="Science">
        <title>Ancient hybridizations among the ancestral genomes of bread wheat.</title>
        <authorList>
            <consortium name="International Wheat Genome Sequencing Consortium,"/>
            <person name="Marcussen T."/>
            <person name="Sandve S.R."/>
            <person name="Heier L."/>
            <person name="Spannagl M."/>
            <person name="Pfeifer M."/>
            <person name="Jakobsen K.S."/>
            <person name="Wulff B.B."/>
            <person name="Steuernagel B."/>
            <person name="Mayer K.F."/>
            <person name="Olsen O.A."/>
        </authorList>
    </citation>
    <scope>NUCLEOTIDE SEQUENCE [LARGE SCALE GENOMIC DNA]</scope>
    <source>
        <strain evidence="2">cv. AL8/78</strain>
    </source>
</reference>
<dbReference type="Proteomes" id="UP000015105">
    <property type="component" value="Chromosome 6D"/>
</dbReference>